<organism evidence="4 5">
    <name type="scientific">Bacillus norwichensis</name>
    <dbReference type="NCBI Taxonomy" id="2762217"/>
    <lineage>
        <taxon>Bacteria</taxon>
        <taxon>Bacillati</taxon>
        <taxon>Bacillota</taxon>
        <taxon>Bacilli</taxon>
        <taxon>Bacillales</taxon>
        <taxon>Bacillaceae</taxon>
        <taxon>Bacillus</taxon>
    </lineage>
</organism>
<name>A0ABR8VP38_9BACI</name>
<dbReference type="Gene3D" id="2.60.40.10">
    <property type="entry name" value="Immunoglobulins"/>
    <property type="match status" value="1"/>
</dbReference>
<dbReference type="EMBL" id="JACSPV010000032">
    <property type="protein sequence ID" value="MBD8006526.1"/>
    <property type="molecule type" value="Genomic_DNA"/>
</dbReference>
<dbReference type="InterPro" id="IPR010572">
    <property type="entry name" value="Tail_dom"/>
</dbReference>
<dbReference type="Gene3D" id="1.10.287.1490">
    <property type="match status" value="1"/>
</dbReference>
<feature type="domain" description="Peptidase S74" evidence="3">
    <location>
        <begin position="1392"/>
        <end position="1499"/>
    </location>
</feature>
<sequence length="1500" mass="163968">MSEIYLFSQEGVLLTTLTESSGLVSALFRDEINSVASEPFVFTVDADVQSAKHVKEENRVVFKDKDGYFREMVVKELDDIDNDDGPQTTATCIPAWLDELNDNIVLEKQYTNKEAQLALDDALAGTRYEGEVKVSLGLASTSFNLLSSVDCIWKILEMWGGEFRDSIEFVGNNITVRKIIIEQRLGTDRGARFEIDHNIEEIQRTVLSYPKTALYGWGASLEVTDGEGNQTGGHTRYIDFGNVVWSKAKGDPTDKPKGQKWVGDSDALLKYGREHNSQLLHRYGEFSNQDYEDPAELLLATWKALEQAKKPEVHYKLSIDLLDKNISLGDTSVAIDRQFARPIEIQTRVIAIEYDLLDIDGTAVVEMGQFLSAHDNDLYREIDNLKEAIRNPKERLITNDSFPDTKPGTPMNVEAYGAFQTIQLFWDYDSKVYISHYEVYGSEVKDFTPDSQHFLWRGRTSSFVHEVETDKVWYYRVRALNTRGTPGDFSSQVSATTVRIVTDDILFGSIIKDHIADLAIDASKLAELSVGQDKLVDGAVITEKIADAAIEASKIADEAIVSEKIGHGTITNEKLANLAITADKLAEGTIDYINEGPMLEIQYTQAEIQETENRLFDQLNTQIGEVNISINDLFARTSGIEGTFTSITQEVDDIEGRLSTTITQLTNIDGVVSEHTTTLQQHAGLISAKAEKGEVYTRTETDGLLGNKVDYTAYNNKIASLDISIDGLNMRATNTETNINSLTGELANATSQIANLDVKANQIDLRVSLVRADLDGLEISGRNLALGTSSEFKTVTIGEYGYSGILEVPIDGEKISHDNFVTFSVYVKDIPSGEKVYLRIDWYRPDGTYSNVSSNERFDKNGRYSFASKIPNDSSYNRVKVRLMPVNWVSNYQVKYKEAQLEKGNRATAYGPAIEDTDARITSAEASITTLAGQIEFKASQTSVDSLTGRMSNAESSINLLSNEIDLKVNKNGVITGINVTTEGVRINGNKIHLTGQTLIDNGIIGAAAIANAAIGTAAIANASITNAKIKDLDAGKITTGLLAADRIGAKTISADKLATNTIVATSGVIANAAITNAMIANLAVSTAKIADAAITSAKIQSLAIGTAAIANAAITSAKIANLAVGTGQIANAAITDAKIASLSADKLTAGAIRGIDIYGAKFRSSAGTDWMEIVGGNVRLEQSNGRYMEISPTGFYGRNAGGSIRFQADQSLVTSAALGTSNSNIYLAADATNEARVVDINEIPSNGSAESYRYRPIRALGYRFGPAANGYIGTDKEVRITSLGFTQNDGSVIYRNLRASSIYGDAFITRTTNAYIGTDSELRVIDKNLDGTYQDVVASGFKGTTLSLRASASGIHFYVRPALNGEVRITGRTGIDSYRPIRASSFPTGTSLRENKEDIEVFNDDVLSVIRNANPYLYRIKGDEYKEQKQLGLMVDETPRVLHGETGDSIEMYALGTYLWRGVKQVDTKVTNIADDVERLKIENQYLKQKIKQLEDKVA</sequence>
<dbReference type="Gene3D" id="1.20.5.340">
    <property type="match status" value="1"/>
</dbReference>
<dbReference type="NCBIfam" id="TIGR01665">
    <property type="entry name" value="put_anti_recept"/>
    <property type="match status" value="1"/>
</dbReference>
<dbReference type="InterPro" id="IPR013783">
    <property type="entry name" value="Ig-like_fold"/>
</dbReference>
<keyword evidence="5" id="KW-1185">Reference proteome</keyword>
<dbReference type="RefSeq" id="WP_191814443.1">
    <property type="nucleotide sequence ID" value="NZ_JACSPV010000032.1"/>
</dbReference>
<evidence type="ECO:0000313" key="4">
    <source>
        <dbReference type="EMBL" id="MBD8006526.1"/>
    </source>
</evidence>
<dbReference type="PROSITE" id="PS51688">
    <property type="entry name" value="ICA"/>
    <property type="match status" value="1"/>
</dbReference>
<gene>
    <name evidence="4" type="ORF">H9631_15715</name>
</gene>
<feature type="domain" description="Fibronectin type-III" evidence="2">
    <location>
        <begin position="406"/>
        <end position="500"/>
    </location>
</feature>
<dbReference type="InterPro" id="IPR030392">
    <property type="entry name" value="S74_ICA"/>
</dbReference>
<evidence type="ECO:0000256" key="1">
    <source>
        <dbReference type="SAM" id="Coils"/>
    </source>
</evidence>
<dbReference type="InterPro" id="IPR003961">
    <property type="entry name" value="FN3_dom"/>
</dbReference>
<dbReference type="Proteomes" id="UP000648182">
    <property type="component" value="Unassembled WGS sequence"/>
</dbReference>
<reference evidence="4 5" key="1">
    <citation type="submission" date="2020-08" db="EMBL/GenBank/DDBJ databases">
        <title>A Genomic Blueprint of the Chicken Gut Microbiome.</title>
        <authorList>
            <person name="Gilroy R."/>
            <person name="Ravi A."/>
            <person name="Getino M."/>
            <person name="Pursley I."/>
            <person name="Horton D.L."/>
            <person name="Alikhan N.-F."/>
            <person name="Baker D."/>
            <person name="Gharbi K."/>
            <person name="Hall N."/>
            <person name="Watson M."/>
            <person name="Adriaenssens E.M."/>
            <person name="Foster-Nyarko E."/>
            <person name="Jarju S."/>
            <person name="Secka A."/>
            <person name="Antonio M."/>
            <person name="Oren A."/>
            <person name="Chaudhuri R."/>
            <person name="La Ragione R.M."/>
            <person name="Hildebrand F."/>
            <person name="Pallen M.J."/>
        </authorList>
    </citation>
    <scope>NUCLEOTIDE SEQUENCE [LARGE SCALE GENOMIC DNA]</scope>
    <source>
        <strain evidence="4 5">Sa1BUA2</strain>
    </source>
</reference>
<protein>
    <submittedName>
        <fullName evidence="4">Phage tail protein</fullName>
    </submittedName>
</protein>
<keyword evidence="1" id="KW-0175">Coiled coil</keyword>
<proteinExistence type="predicted"/>
<dbReference type="PROSITE" id="PS50853">
    <property type="entry name" value="FN3"/>
    <property type="match status" value="1"/>
</dbReference>
<comment type="caution">
    <text evidence="4">The sequence shown here is derived from an EMBL/GenBank/DDBJ whole genome shotgun (WGS) entry which is preliminary data.</text>
</comment>
<evidence type="ECO:0000259" key="3">
    <source>
        <dbReference type="PROSITE" id="PS51688"/>
    </source>
</evidence>
<dbReference type="InterPro" id="IPR007119">
    <property type="entry name" value="Phage_tail_spike_N"/>
</dbReference>
<dbReference type="Pfam" id="PF06605">
    <property type="entry name" value="Prophage_tail"/>
    <property type="match status" value="1"/>
</dbReference>
<dbReference type="SUPFAM" id="SSF49265">
    <property type="entry name" value="Fibronectin type III"/>
    <property type="match status" value="1"/>
</dbReference>
<evidence type="ECO:0000259" key="2">
    <source>
        <dbReference type="PROSITE" id="PS50853"/>
    </source>
</evidence>
<dbReference type="InterPro" id="IPR036116">
    <property type="entry name" value="FN3_sf"/>
</dbReference>
<accession>A0ABR8VP38</accession>
<evidence type="ECO:0000313" key="5">
    <source>
        <dbReference type="Proteomes" id="UP000648182"/>
    </source>
</evidence>
<feature type="coiled-coil region" evidence="1">
    <location>
        <begin position="732"/>
        <end position="759"/>
    </location>
</feature>